<dbReference type="Pfam" id="PF07992">
    <property type="entry name" value="Pyr_redox_2"/>
    <property type="match status" value="1"/>
</dbReference>
<dbReference type="InterPro" id="IPR023753">
    <property type="entry name" value="FAD/NAD-binding_dom"/>
</dbReference>
<evidence type="ECO:0000256" key="2">
    <source>
        <dbReference type="ARBA" id="ARBA00022827"/>
    </source>
</evidence>
<evidence type="ECO:0000256" key="1">
    <source>
        <dbReference type="ARBA" id="ARBA00022630"/>
    </source>
</evidence>
<gene>
    <name evidence="7" type="ORF">HMPREF0373_02357</name>
</gene>
<dbReference type="PROSITE" id="PS00573">
    <property type="entry name" value="PYRIDINE_REDOX_2"/>
    <property type="match status" value="1"/>
</dbReference>
<dbReference type="HOGENOM" id="CLU_031864_5_3_9"/>
<keyword evidence="8" id="KW-1185">Reference proteome</keyword>
<keyword evidence="1" id="KW-0285">Flavoprotein</keyword>
<dbReference type="EMBL" id="AWVJ01000142">
    <property type="protein sequence ID" value="ERK43668.1"/>
    <property type="molecule type" value="Genomic_DNA"/>
</dbReference>
<evidence type="ECO:0000256" key="3">
    <source>
        <dbReference type="ARBA" id="ARBA00023002"/>
    </source>
</evidence>
<comment type="caution">
    <text evidence="7">The sequence shown here is derived from an EMBL/GenBank/DDBJ whole genome shotgun (WGS) entry which is preliminary data.</text>
</comment>
<dbReference type="SUPFAM" id="SSF51905">
    <property type="entry name" value="FAD/NAD(P)-binding domain"/>
    <property type="match status" value="1"/>
</dbReference>
<keyword evidence="5" id="KW-0676">Redox-active center</keyword>
<evidence type="ECO:0000256" key="4">
    <source>
        <dbReference type="ARBA" id="ARBA00023157"/>
    </source>
</evidence>
<feature type="domain" description="FAD/NAD(P)-binding" evidence="6">
    <location>
        <begin position="16"/>
        <end position="298"/>
    </location>
</feature>
<name>U2QQT7_EUBRA</name>
<dbReference type="PATRIC" id="fig|1256908.3.peg.2169"/>
<keyword evidence="2" id="KW-0274">FAD</keyword>
<dbReference type="GO" id="GO:0016668">
    <property type="term" value="F:oxidoreductase activity, acting on a sulfur group of donors, NAD(P) as acceptor"/>
    <property type="evidence" value="ECO:0007669"/>
    <property type="project" value="UniProtKB-ARBA"/>
</dbReference>
<dbReference type="PRINTS" id="PR00368">
    <property type="entry name" value="FADPNR"/>
</dbReference>
<dbReference type="InterPro" id="IPR008255">
    <property type="entry name" value="Pyr_nucl-diS_OxRdtase_2_AS"/>
</dbReference>
<accession>U2QQT7</accession>
<proteinExistence type="predicted"/>
<dbReference type="InterPro" id="IPR050097">
    <property type="entry name" value="Ferredoxin-NADP_redctase_2"/>
</dbReference>
<protein>
    <submittedName>
        <fullName evidence="7">Putative thioredoxin-disulfide reductase</fullName>
    </submittedName>
</protein>
<sequence>MNNRKYKKREEKQMTDVLIIGSGPAGMTAAIYAKRANLNVLIVEKEYEGTGQMAESSRIDNYPGFYGINGYELGEKIREHAEALGIKFLEAEVTGIQKTEESFDITLESGEVQSSKTVIYTAGAAHRKLAVPGSEKFENRGISYCASCDGAFYHGKDVAVIGGGNSALDDALLLSEICNKVYLIHRRAEFRGDASTLAKLEQKENVEIIRNAKVQEITGNGKVKILLLDTGTALNIQGVFVAIGMIPQTEAVKKLVALDESGYIKAGEDGVTLVPGFFVAGDVRTKELRQIITAAADGANAANSAIQYIIRK</sequence>
<dbReference type="InterPro" id="IPR036188">
    <property type="entry name" value="FAD/NAD-bd_sf"/>
</dbReference>
<keyword evidence="4" id="KW-1015">Disulfide bond</keyword>
<dbReference type="Gene3D" id="3.50.50.60">
    <property type="entry name" value="FAD/NAD(P)-binding domain"/>
    <property type="match status" value="2"/>
</dbReference>
<evidence type="ECO:0000313" key="8">
    <source>
        <dbReference type="Proteomes" id="UP000016608"/>
    </source>
</evidence>
<evidence type="ECO:0000256" key="5">
    <source>
        <dbReference type="ARBA" id="ARBA00023284"/>
    </source>
</evidence>
<dbReference type="PRINTS" id="PR00469">
    <property type="entry name" value="PNDRDTASEII"/>
</dbReference>
<evidence type="ECO:0000313" key="7">
    <source>
        <dbReference type="EMBL" id="ERK43668.1"/>
    </source>
</evidence>
<keyword evidence="3" id="KW-0560">Oxidoreductase</keyword>
<evidence type="ECO:0000259" key="6">
    <source>
        <dbReference type="Pfam" id="PF07992"/>
    </source>
</evidence>
<dbReference type="eggNOG" id="COG0492">
    <property type="taxonomic scope" value="Bacteria"/>
</dbReference>
<organism evidence="7 8">
    <name type="scientific">Eubacterium ramulus ATCC 29099</name>
    <dbReference type="NCBI Taxonomy" id="1256908"/>
    <lineage>
        <taxon>Bacteria</taxon>
        <taxon>Bacillati</taxon>
        <taxon>Bacillota</taxon>
        <taxon>Clostridia</taxon>
        <taxon>Eubacteriales</taxon>
        <taxon>Eubacteriaceae</taxon>
        <taxon>Eubacterium</taxon>
    </lineage>
</organism>
<dbReference type="Proteomes" id="UP000016608">
    <property type="component" value="Unassembled WGS sequence"/>
</dbReference>
<reference evidence="7 8" key="1">
    <citation type="submission" date="2013-06" db="EMBL/GenBank/DDBJ databases">
        <authorList>
            <person name="Weinstock G."/>
            <person name="Sodergren E."/>
            <person name="Lobos E.A."/>
            <person name="Fulton L."/>
            <person name="Fulton R."/>
            <person name="Courtney L."/>
            <person name="Fronick C."/>
            <person name="O'Laughlin M."/>
            <person name="Godfrey J."/>
            <person name="Wilson R.M."/>
            <person name="Miner T."/>
            <person name="Farmer C."/>
            <person name="Delehaunty K."/>
            <person name="Cordes M."/>
            <person name="Minx P."/>
            <person name="Tomlinson C."/>
            <person name="Chen J."/>
            <person name="Wollam A."/>
            <person name="Pepin K.H."/>
            <person name="Bhonagiri V."/>
            <person name="Zhang X."/>
            <person name="Warren W."/>
            <person name="Mitreva M."/>
            <person name="Mardis E.R."/>
            <person name="Wilson R.K."/>
        </authorList>
    </citation>
    <scope>NUCLEOTIDE SEQUENCE [LARGE SCALE GENOMIC DNA]</scope>
    <source>
        <strain evidence="7 8">ATCC 29099</strain>
    </source>
</reference>
<dbReference type="AlphaFoldDB" id="U2QQT7"/>
<dbReference type="PANTHER" id="PTHR48105">
    <property type="entry name" value="THIOREDOXIN REDUCTASE 1-RELATED-RELATED"/>
    <property type="match status" value="1"/>
</dbReference>